<dbReference type="InterPro" id="IPR029039">
    <property type="entry name" value="Flavoprotein-like_sf"/>
</dbReference>
<comment type="caution">
    <text evidence="6">Lacks conserved residue(s) required for the propagation of feature annotation.</text>
</comment>
<keyword evidence="2 6" id="KW-0288">FMN</keyword>
<evidence type="ECO:0000256" key="1">
    <source>
        <dbReference type="ARBA" id="ARBA00022630"/>
    </source>
</evidence>
<feature type="compositionally biased region" description="Low complexity" evidence="7">
    <location>
        <begin position="8"/>
        <end position="20"/>
    </location>
</feature>
<feature type="binding site" evidence="6">
    <location>
        <position position="15"/>
    </location>
    <ligand>
        <name>FMN</name>
        <dbReference type="ChEBI" id="CHEBI:58210"/>
    </ligand>
</feature>
<evidence type="ECO:0000256" key="2">
    <source>
        <dbReference type="ARBA" id="ARBA00022643"/>
    </source>
</evidence>
<comment type="catalytic activity">
    <reaction evidence="6">
        <text>2 a quinone + NADH + H(+) = 2 a 1,4-benzosemiquinone + NAD(+)</text>
        <dbReference type="Rhea" id="RHEA:65952"/>
        <dbReference type="ChEBI" id="CHEBI:15378"/>
        <dbReference type="ChEBI" id="CHEBI:57540"/>
        <dbReference type="ChEBI" id="CHEBI:57945"/>
        <dbReference type="ChEBI" id="CHEBI:132124"/>
        <dbReference type="ChEBI" id="CHEBI:134225"/>
    </reaction>
</comment>
<comment type="caution">
    <text evidence="9">The sequence shown here is derived from an EMBL/GenBank/DDBJ whole genome shotgun (WGS) entry which is preliminary data.</text>
</comment>
<dbReference type="PANTHER" id="PTHR43741:SF4">
    <property type="entry name" value="FMN-DEPENDENT NADH:QUINONE OXIDOREDUCTASE"/>
    <property type="match status" value="1"/>
</dbReference>
<dbReference type="PANTHER" id="PTHR43741">
    <property type="entry name" value="FMN-DEPENDENT NADH-AZOREDUCTASE 1"/>
    <property type="match status" value="1"/>
</dbReference>
<evidence type="ECO:0000313" key="9">
    <source>
        <dbReference type="EMBL" id="MBB4917186.1"/>
    </source>
</evidence>
<dbReference type="InterPro" id="IPR003680">
    <property type="entry name" value="Flavodoxin_fold"/>
</dbReference>
<feature type="binding site" evidence="6">
    <location>
        <begin position="22"/>
        <end position="24"/>
    </location>
    <ligand>
        <name>FMN</name>
        <dbReference type="ChEBI" id="CHEBI:58210"/>
    </ligand>
</feature>
<sequence length="226" mass="24483">MTVNAQPSLLRLDSSADSSGESVSRRLTTLFTDLWRERYGAAGYRHRDLVAEPVPPISPAYCALGRRVEGKGLVPPGEVGALVENPEEEREWALTLPLVTEVSTADTVLLGVPMYNFSVPASLKAWIDRVTFPGAFPEGSLRRTRVVVALARGGAYGPGTPRRGFDFQEPYLRAYFGNLGVAEENLHVVRAEMTMADRLPGLARFRPMADASLAEARAVLAGLVSG</sequence>
<comment type="function">
    <text evidence="6">Also exhibits azoreductase activity. Catalyzes the reductive cleavage of the azo bond in aromatic azo compounds to the corresponding amines.</text>
</comment>
<dbReference type="Pfam" id="PF02525">
    <property type="entry name" value="Flavodoxin_2"/>
    <property type="match status" value="1"/>
</dbReference>
<reference evidence="9 10" key="1">
    <citation type="submission" date="2020-08" db="EMBL/GenBank/DDBJ databases">
        <title>Genomic Encyclopedia of Type Strains, Phase III (KMG-III): the genomes of soil and plant-associated and newly described type strains.</title>
        <authorList>
            <person name="Whitman W."/>
        </authorList>
    </citation>
    <scope>NUCLEOTIDE SEQUENCE [LARGE SCALE GENOMIC DNA]</scope>
    <source>
        <strain evidence="9 10">CECT 8840</strain>
    </source>
</reference>
<comment type="subunit">
    <text evidence="6">Homodimer.</text>
</comment>
<evidence type="ECO:0000259" key="8">
    <source>
        <dbReference type="Pfam" id="PF02525"/>
    </source>
</evidence>
<proteinExistence type="inferred from homology"/>
<dbReference type="SUPFAM" id="SSF52218">
    <property type="entry name" value="Flavoproteins"/>
    <property type="match status" value="1"/>
</dbReference>
<dbReference type="AlphaFoldDB" id="A0A7W7QQG3"/>
<keyword evidence="1 6" id="KW-0285">Flavoprotein</keyword>
<comment type="function">
    <text evidence="6">Quinone reductase that provides resistance to thiol-specific stress caused by electrophilic quinones.</text>
</comment>
<feature type="binding site" evidence="6">
    <location>
        <begin position="114"/>
        <end position="117"/>
    </location>
    <ligand>
        <name>FMN</name>
        <dbReference type="ChEBI" id="CHEBI:58210"/>
    </ligand>
</feature>
<gene>
    <name evidence="6" type="primary">azoR</name>
    <name evidence="9" type="ORF">FHS44_004294</name>
</gene>
<dbReference type="EC" id="1.6.5.-" evidence="6"/>
<dbReference type="RefSeq" id="WP_184717237.1">
    <property type="nucleotide sequence ID" value="NZ_JACHJP010000004.1"/>
</dbReference>
<organism evidence="9 10">
    <name type="scientific">Streptosporangium saharense</name>
    <dbReference type="NCBI Taxonomy" id="1706840"/>
    <lineage>
        <taxon>Bacteria</taxon>
        <taxon>Bacillati</taxon>
        <taxon>Actinomycetota</taxon>
        <taxon>Actinomycetes</taxon>
        <taxon>Streptosporangiales</taxon>
        <taxon>Streptosporangiaceae</taxon>
        <taxon>Streptosporangium</taxon>
    </lineage>
</organism>
<protein>
    <recommendedName>
        <fullName evidence="6">FMN dependent NADH:quinone oxidoreductase</fullName>
        <ecNumber evidence="6">1.6.5.-</ecNumber>
    </recommendedName>
    <alternativeName>
        <fullName evidence="6">Azo-dye reductase</fullName>
    </alternativeName>
    <alternativeName>
        <fullName evidence="6">FMN-dependent NADH-azo compound oxidoreductase</fullName>
    </alternativeName>
    <alternativeName>
        <fullName evidence="6">FMN-dependent NADH-azoreductase</fullName>
        <ecNumber evidence="6">1.7.1.17</ecNumber>
    </alternativeName>
</protein>
<dbReference type="GO" id="GO:0016652">
    <property type="term" value="F:oxidoreductase activity, acting on NAD(P)H as acceptor"/>
    <property type="evidence" value="ECO:0007669"/>
    <property type="project" value="UniProtKB-UniRule"/>
</dbReference>
<evidence type="ECO:0000256" key="5">
    <source>
        <dbReference type="ARBA" id="ARBA00048542"/>
    </source>
</evidence>
<dbReference type="InterPro" id="IPR023048">
    <property type="entry name" value="NADH:quinone_OxRdtase_FMN_depd"/>
</dbReference>
<dbReference type="Proteomes" id="UP000552644">
    <property type="component" value="Unassembled WGS sequence"/>
</dbReference>
<feature type="domain" description="Flavodoxin-like fold" evidence="8">
    <location>
        <begin position="9"/>
        <end position="187"/>
    </location>
</feature>
<feature type="region of interest" description="Disordered" evidence="7">
    <location>
        <begin position="1"/>
        <end position="20"/>
    </location>
</feature>
<dbReference type="GO" id="GO:0010181">
    <property type="term" value="F:FMN binding"/>
    <property type="evidence" value="ECO:0007669"/>
    <property type="project" value="UniProtKB-UniRule"/>
</dbReference>
<dbReference type="Gene3D" id="3.40.50.360">
    <property type="match status" value="1"/>
</dbReference>
<evidence type="ECO:0000313" key="10">
    <source>
        <dbReference type="Proteomes" id="UP000552644"/>
    </source>
</evidence>
<accession>A0A7W7QQG3</accession>
<dbReference type="InterPro" id="IPR050104">
    <property type="entry name" value="FMN-dep_NADH:Q_OxRdtase_AzoR1"/>
</dbReference>
<name>A0A7W7QQG3_9ACTN</name>
<evidence type="ECO:0000256" key="3">
    <source>
        <dbReference type="ARBA" id="ARBA00023002"/>
    </source>
</evidence>
<dbReference type="GO" id="GO:0016655">
    <property type="term" value="F:oxidoreductase activity, acting on NAD(P)H, quinone or similar compound as acceptor"/>
    <property type="evidence" value="ECO:0007669"/>
    <property type="project" value="InterPro"/>
</dbReference>
<dbReference type="HAMAP" id="MF_01216">
    <property type="entry name" value="Azoreductase_type1"/>
    <property type="match status" value="1"/>
</dbReference>
<keyword evidence="4 6" id="KW-0520">NAD</keyword>
<keyword evidence="3 6" id="KW-0560">Oxidoreductase</keyword>
<keyword evidence="10" id="KW-1185">Reference proteome</keyword>
<evidence type="ECO:0000256" key="4">
    <source>
        <dbReference type="ARBA" id="ARBA00023027"/>
    </source>
</evidence>
<dbReference type="GO" id="GO:0009055">
    <property type="term" value="F:electron transfer activity"/>
    <property type="evidence" value="ECO:0007669"/>
    <property type="project" value="UniProtKB-UniRule"/>
</dbReference>
<comment type="cofactor">
    <cofactor evidence="6">
        <name>FMN</name>
        <dbReference type="ChEBI" id="CHEBI:58210"/>
    </cofactor>
    <text evidence="6">Binds 1 FMN per subunit.</text>
</comment>
<dbReference type="EMBL" id="JACHJP010000004">
    <property type="protein sequence ID" value="MBB4917186.1"/>
    <property type="molecule type" value="Genomic_DNA"/>
</dbReference>
<dbReference type="EC" id="1.7.1.17" evidence="6"/>
<evidence type="ECO:0000256" key="6">
    <source>
        <dbReference type="HAMAP-Rule" id="MF_01216"/>
    </source>
</evidence>
<comment type="catalytic activity">
    <reaction evidence="5">
        <text>N,N-dimethyl-1,4-phenylenediamine + anthranilate + 2 NAD(+) = 2-(4-dimethylaminophenyl)diazenylbenzoate + 2 NADH + 2 H(+)</text>
        <dbReference type="Rhea" id="RHEA:55872"/>
        <dbReference type="ChEBI" id="CHEBI:15378"/>
        <dbReference type="ChEBI" id="CHEBI:15783"/>
        <dbReference type="ChEBI" id="CHEBI:16567"/>
        <dbReference type="ChEBI" id="CHEBI:57540"/>
        <dbReference type="ChEBI" id="CHEBI:57945"/>
        <dbReference type="ChEBI" id="CHEBI:71579"/>
        <dbReference type="EC" id="1.7.1.17"/>
    </reaction>
    <physiologicalReaction direction="right-to-left" evidence="5">
        <dbReference type="Rhea" id="RHEA:55874"/>
    </physiologicalReaction>
</comment>
<comment type="similarity">
    <text evidence="6">Belongs to the azoreductase type 1 family.</text>
</comment>
<evidence type="ECO:0000256" key="7">
    <source>
        <dbReference type="SAM" id="MobiDB-lite"/>
    </source>
</evidence>